<feature type="transmembrane region" description="Helical" evidence="1">
    <location>
        <begin position="51"/>
        <end position="72"/>
    </location>
</feature>
<dbReference type="Proteomes" id="UP000492821">
    <property type="component" value="Unassembled WGS sequence"/>
</dbReference>
<keyword evidence="2" id="KW-1185">Reference proteome</keyword>
<feature type="transmembrane region" description="Helical" evidence="1">
    <location>
        <begin position="153"/>
        <end position="176"/>
    </location>
</feature>
<dbReference type="PANTHER" id="PTHR22943:SF248">
    <property type="entry name" value="SEVEN TM RECEPTOR"/>
    <property type="match status" value="1"/>
</dbReference>
<evidence type="ECO:0000313" key="2">
    <source>
        <dbReference type="Proteomes" id="UP000492821"/>
    </source>
</evidence>
<keyword evidence="1" id="KW-0812">Transmembrane</keyword>
<feature type="transmembrane region" description="Helical" evidence="1">
    <location>
        <begin position="230"/>
        <end position="251"/>
    </location>
</feature>
<evidence type="ECO:0000256" key="1">
    <source>
        <dbReference type="SAM" id="Phobius"/>
    </source>
</evidence>
<reference evidence="2" key="1">
    <citation type="journal article" date="2013" name="Genetics">
        <title>The draft genome and transcriptome of Panagrellus redivivus are shaped by the harsh demands of a free-living lifestyle.</title>
        <authorList>
            <person name="Srinivasan J."/>
            <person name="Dillman A.R."/>
            <person name="Macchietto M.G."/>
            <person name="Heikkinen L."/>
            <person name="Lakso M."/>
            <person name="Fracchia K.M."/>
            <person name="Antoshechkin I."/>
            <person name="Mortazavi A."/>
            <person name="Wong G."/>
            <person name="Sternberg P.W."/>
        </authorList>
    </citation>
    <scope>NUCLEOTIDE SEQUENCE [LARGE SCALE GENOMIC DNA]</scope>
    <source>
        <strain evidence="2">MT8872</strain>
    </source>
</reference>
<dbReference type="PANTHER" id="PTHR22943">
    <property type="entry name" value="7-TRANSMEMBRANE DOMAIN RECEPTOR C.ELEGANS"/>
    <property type="match status" value="1"/>
</dbReference>
<feature type="transmembrane region" description="Helical" evidence="1">
    <location>
        <begin position="197"/>
        <end position="218"/>
    </location>
</feature>
<name>A0A7E4UYP4_PANRE</name>
<reference evidence="3" key="2">
    <citation type="submission" date="2020-10" db="UniProtKB">
        <authorList>
            <consortium name="WormBaseParasite"/>
        </authorList>
    </citation>
    <scope>IDENTIFICATION</scope>
</reference>
<dbReference type="WBParaSite" id="Pan_g14199.t1">
    <property type="protein sequence ID" value="Pan_g14199.t1"/>
    <property type="gene ID" value="Pan_g14199"/>
</dbReference>
<feature type="transmembrane region" description="Helical" evidence="1">
    <location>
        <begin position="92"/>
        <end position="114"/>
    </location>
</feature>
<sequence>MKTFKKALYLGCITDIVFGIYMFLFCPTTYVTQGTYIFLLQGVVGNFSHKYGIYPFVVHLFFMYTTISNAAVQFLYRYLMVCRNIYLTRLKFILITLAFMTFSVSYSLLTVIIYNNQPEGITYFDKLNGTQWPSDGSFTQFGAASTDAFKLQVYLIAIPLTTGSYTIVSLAAYLVWRKLHELKNNMSKETRRMHSEISVILIVEAAVPYITIVIPITIDLVKMLEFDIELGYIAEFCNILVIFAPALNAFVKLCTIKSYRRTIKRIALKLIGKKPSEVTSVANSSHMTMSVRPSGVKF</sequence>
<feature type="transmembrane region" description="Helical" evidence="1">
    <location>
        <begin position="7"/>
        <end position="31"/>
    </location>
</feature>
<dbReference type="Pfam" id="PF10326">
    <property type="entry name" value="7TM_GPCR_Str"/>
    <property type="match status" value="1"/>
</dbReference>
<dbReference type="Gene3D" id="1.20.1070.10">
    <property type="entry name" value="Rhodopsin 7-helix transmembrane proteins"/>
    <property type="match status" value="1"/>
</dbReference>
<keyword evidence="1" id="KW-0472">Membrane</keyword>
<dbReference type="InterPro" id="IPR019428">
    <property type="entry name" value="7TM_GPCR_serpentine_rcpt_Str"/>
</dbReference>
<accession>A0A7E4UYP4</accession>
<protein>
    <submittedName>
        <fullName evidence="3">7TM_GPCR_Srx domain-containing protein</fullName>
    </submittedName>
</protein>
<evidence type="ECO:0000313" key="3">
    <source>
        <dbReference type="WBParaSite" id="Pan_g14199.t1"/>
    </source>
</evidence>
<dbReference type="AlphaFoldDB" id="A0A7E4UYP4"/>
<organism evidence="2 3">
    <name type="scientific">Panagrellus redivivus</name>
    <name type="common">Microworm</name>
    <dbReference type="NCBI Taxonomy" id="6233"/>
    <lineage>
        <taxon>Eukaryota</taxon>
        <taxon>Metazoa</taxon>
        <taxon>Ecdysozoa</taxon>
        <taxon>Nematoda</taxon>
        <taxon>Chromadorea</taxon>
        <taxon>Rhabditida</taxon>
        <taxon>Tylenchina</taxon>
        <taxon>Panagrolaimomorpha</taxon>
        <taxon>Panagrolaimoidea</taxon>
        <taxon>Panagrolaimidae</taxon>
        <taxon>Panagrellus</taxon>
    </lineage>
</organism>
<dbReference type="SUPFAM" id="SSF81321">
    <property type="entry name" value="Family A G protein-coupled receptor-like"/>
    <property type="match status" value="1"/>
</dbReference>
<keyword evidence="1" id="KW-1133">Transmembrane helix</keyword>
<proteinExistence type="predicted"/>